<evidence type="ECO:0000313" key="2">
    <source>
        <dbReference type="Proteomes" id="UP000318126"/>
    </source>
</evidence>
<dbReference type="GO" id="GO:0003677">
    <property type="term" value="F:DNA binding"/>
    <property type="evidence" value="ECO:0007669"/>
    <property type="project" value="UniProtKB-KW"/>
</dbReference>
<keyword evidence="1" id="KW-0238">DNA-binding</keyword>
<gene>
    <name evidence="1" type="ORF">FN961_14970</name>
</gene>
<dbReference type="RefSeq" id="WP_144040986.1">
    <property type="nucleotide sequence ID" value="NZ_BMPL01000011.1"/>
</dbReference>
<name>A0A553JMB8_SHEHA</name>
<dbReference type="OrthoDB" id="5906098at2"/>
<evidence type="ECO:0000313" key="1">
    <source>
        <dbReference type="EMBL" id="TRY13540.1"/>
    </source>
</evidence>
<dbReference type="Gene3D" id="6.10.200.10">
    <property type="entry name" value="Regulatory phage protein Cox"/>
    <property type="match status" value="1"/>
</dbReference>
<reference evidence="2" key="1">
    <citation type="submission" date="2019-07" db="EMBL/GenBank/DDBJ databases">
        <title>Shewanella sp. YLB-08 draft genomic sequence.</title>
        <authorList>
            <person name="Yu L."/>
        </authorList>
    </citation>
    <scope>NUCLEOTIDE SEQUENCE [LARGE SCALE GENOMIC DNA]</scope>
    <source>
        <strain evidence="2">JCM 20706</strain>
    </source>
</reference>
<proteinExistence type="predicted"/>
<organism evidence="1 2">
    <name type="scientific">Shewanella hanedai</name>
    <name type="common">Alteromonas hanedai</name>
    <dbReference type="NCBI Taxonomy" id="25"/>
    <lineage>
        <taxon>Bacteria</taxon>
        <taxon>Pseudomonadati</taxon>
        <taxon>Pseudomonadota</taxon>
        <taxon>Gammaproteobacteria</taxon>
        <taxon>Alteromonadales</taxon>
        <taxon>Shewanellaceae</taxon>
        <taxon>Shewanella</taxon>
    </lineage>
</organism>
<dbReference type="AlphaFoldDB" id="A0A553JMB8"/>
<comment type="caution">
    <text evidence="1">The sequence shown here is derived from an EMBL/GenBank/DDBJ whole genome shotgun (WGS) entry which is preliminary data.</text>
</comment>
<accession>A0A553JMB8</accession>
<keyword evidence="2" id="KW-1185">Reference proteome</keyword>
<dbReference type="EMBL" id="VKGK01000018">
    <property type="protein sequence ID" value="TRY13540.1"/>
    <property type="molecule type" value="Genomic_DNA"/>
</dbReference>
<dbReference type="InterPro" id="IPR038147">
    <property type="entry name" value="Cox_sf"/>
</dbReference>
<protein>
    <submittedName>
        <fullName evidence="1">DNA-binding protein</fullName>
    </submittedName>
</protein>
<sequence length="68" mass="7940">MNNLSLHIDAPFLSFEEYARRTGTTVDNVRYLVREGRLPIRPKFKPQERPYINMLALMKEASELCLVS</sequence>
<dbReference type="Proteomes" id="UP000318126">
    <property type="component" value="Unassembled WGS sequence"/>
</dbReference>